<comment type="function">
    <text evidence="5">Responsible for synthesis of pseudouridine from uracil-55 in the psi GC loop of transfer RNAs.</text>
</comment>
<dbReference type="Pfam" id="PF16198">
    <property type="entry name" value="TruB_C_2"/>
    <property type="match status" value="1"/>
</dbReference>
<dbReference type="Gene3D" id="3.30.2350.10">
    <property type="entry name" value="Pseudouridine synthase"/>
    <property type="match status" value="1"/>
</dbReference>
<dbReference type="EC" id="5.4.99.25" evidence="5"/>
<gene>
    <name evidence="5 9" type="primary">truB</name>
    <name evidence="9" type="ORF">FF104_05755</name>
</gene>
<dbReference type="InterPro" id="IPR014780">
    <property type="entry name" value="tRNA_psdUridine_synth_TruB"/>
</dbReference>
<dbReference type="GO" id="GO:0160148">
    <property type="term" value="F:tRNA pseudouridine(55) synthase activity"/>
    <property type="evidence" value="ECO:0007669"/>
    <property type="project" value="UniProtKB-EC"/>
</dbReference>
<organism evidence="9 10">
    <name type="scientific">Clostridium butyricum</name>
    <dbReference type="NCBI Taxonomy" id="1492"/>
    <lineage>
        <taxon>Bacteria</taxon>
        <taxon>Bacillati</taxon>
        <taxon>Bacillota</taxon>
        <taxon>Clostridia</taxon>
        <taxon>Eubacteriales</taxon>
        <taxon>Clostridiaceae</taxon>
        <taxon>Clostridium</taxon>
    </lineage>
</organism>
<name>A0AAP9RDA3_CLOBU</name>
<feature type="active site" description="Nucleophile" evidence="5">
    <location>
        <position position="38"/>
    </location>
</feature>
<evidence type="ECO:0000256" key="1">
    <source>
        <dbReference type="ARBA" id="ARBA00000385"/>
    </source>
</evidence>
<evidence type="ECO:0000256" key="2">
    <source>
        <dbReference type="ARBA" id="ARBA00005642"/>
    </source>
</evidence>
<dbReference type="CDD" id="cd02573">
    <property type="entry name" value="PseudoU_synth_EcTruB"/>
    <property type="match status" value="1"/>
</dbReference>
<dbReference type="InterPro" id="IPR020103">
    <property type="entry name" value="PsdUridine_synth_cat_dom_sf"/>
</dbReference>
<evidence type="ECO:0000256" key="4">
    <source>
        <dbReference type="ARBA" id="ARBA00023235"/>
    </source>
</evidence>
<evidence type="ECO:0000256" key="5">
    <source>
        <dbReference type="HAMAP-Rule" id="MF_01080"/>
    </source>
</evidence>
<evidence type="ECO:0000313" key="10">
    <source>
        <dbReference type="Proteomes" id="UP000515243"/>
    </source>
</evidence>
<reference evidence="9 10" key="1">
    <citation type="submission" date="2019-05" db="EMBL/GenBank/DDBJ databases">
        <authorList>
            <person name="Schori C."/>
            <person name="Ahrens C."/>
        </authorList>
    </citation>
    <scope>NUCLEOTIDE SEQUENCE [LARGE SCALE GENOMIC DNA]</scope>
    <source>
        <strain evidence="9 10">DSM 10702</strain>
    </source>
</reference>
<dbReference type="SUPFAM" id="SSF55120">
    <property type="entry name" value="Pseudouridine synthase"/>
    <property type="match status" value="1"/>
</dbReference>
<comment type="similarity">
    <text evidence="2 5">Belongs to the pseudouridine synthase TruB family. Type 1 subfamily.</text>
</comment>
<dbReference type="Pfam" id="PF01509">
    <property type="entry name" value="TruB_N"/>
    <property type="match status" value="1"/>
</dbReference>
<evidence type="ECO:0000259" key="8">
    <source>
        <dbReference type="Pfam" id="PF16198"/>
    </source>
</evidence>
<dbReference type="GO" id="GO:0003723">
    <property type="term" value="F:RNA binding"/>
    <property type="evidence" value="ECO:0007669"/>
    <property type="project" value="InterPro"/>
</dbReference>
<dbReference type="GeneID" id="92943649"/>
<proteinExistence type="inferred from homology"/>
<accession>A0AAP9RDA3</accession>
<feature type="domain" description="tRNA pseudouridine synthase II TruB subfamily 1 C-terminal" evidence="7">
    <location>
        <begin position="230"/>
        <end position="283"/>
    </location>
</feature>
<dbReference type="InterPro" id="IPR002501">
    <property type="entry name" value="PsdUridine_synth_N"/>
</dbReference>
<protein>
    <recommendedName>
        <fullName evidence="5">tRNA pseudouridine synthase B</fullName>
        <ecNumber evidence="5">5.4.99.25</ecNumber>
    </recommendedName>
    <alternativeName>
        <fullName evidence="5">tRNA pseudouridine(55) synthase</fullName>
        <shortName evidence="5">Psi55 synthase</shortName>
    </alternativeName>
    <alternativeName>
        <fullName evidence="5">tRNA pseudouridylate synthase</fullName>
    </alternativeName>
    <alternativeName>
        <fullName evidence="5">tRNA-uridine isomerase</fullName>
    </alternativeName>
</protein>
<dbReference type="AlphaFoldDB" id="A0AAP9RDA3"/>
<dbReference type="EMBL" id="CP040626">
    <property type="protein sequence ID" value="QMW90474.1"/>
    <property type="molecule type" value="Genomic_DNA"/>
</dbReference>
<evidence type="ECO:0000313" key="9">
    <source>
        <dbReference type="EMBL" id="QMW90474.1"/>
    </source>
</evidence>
<comment type="catalytic activity">
    <reaction evidence="1 5">
        <text>uridine(55) in tRNA = pseudouridine(55) in tRNA</text>
        <dbReference type="Rhea" id="RHEA:42532"/>
        <dbReference type="Rhea" id="RHEA-COMP:10101"/>
        <dbReference type="Rhea" id="RHEA-COMP:10102"/>
        <dbReference type="ChEBI" id="CHEBI:65314"/>
        <dbReference type="ChEBI" id="CHEBI:65315"/>
        <dbReference type="EC" id="5.4.99.25"/>
    </reaction>
</comment>
<keyword evidence="3 5" id="KW-0819">tRNA processing</keyword>
<dbReference type="Pfam" id="PF09157">
    <property type="entry name" value="TruB-C_2"/>
    <property type="match status" value="1"/>
</dbReference>
<dbReference type="HAMAP" id="MF_01080">
    <property type="entry name" value="TruB_bact"/>
    <property type="match status" value="1"/>
</dbReference>
<evidence type="ECO:0000256" key="3">
    <source>
        <dbReference type="ARBA" id="ARBA00022694"/>
    </source>
</evidence>
<evidence type="ECO:0000259" key="7">
    <source>
        <dbReference type="Pfam" id="PF09157"/>
    </source>
</evidence>
<sequence>MNGILNVYKNRGMSSFDVVRKIKFLAHEKKVGHTGTLDPEATGVLPVALGKATKIIDYIMNSSKAYEVKLILGKKTTTYDLEGEVVSEKDVSHIKEEEAMDVVLSFIGEIDQIPPMYSALKKNGVRLYDLARQGIEVEREARRITIHDITDIKIELPYISMTVCCSKGTYIRSLCYDIGEKLNVGATMTMLNRSATSVFRQEDSINIEDLTEENIENHLITIEEALRDFPKLTVESSFTKLLVNGVNVFDKRLTNEKRTQGVLYRVYDNEGLFIGLGKQEDRGFKIEKLLL</sequence>
<dbReference type="PANTHER" id="PTHR13767">
    <property type="entry name" value="TRNA-PSEUDOURIDINE SYNTHASE"/>
    <property type="match status" value="1"/>
</dbReference>
<dbReference type="KEGG" id="cbut:ATN24_07665"/>
<dbReference type="InterPro" id="IPR015240">
    <property type="entry name" value="tRNA_sdUridine_synth_fam1_C"/>
</dbReference>
<dbReference type="PANTHER" id="PTHR13767:SF2">
    <property type="entry name" value="PSEUDOURIDYLATE SYNTHASE TRUB1"/>
    <property type="match status" value="1"/>
</dbReference>
<dbReference type="NCBIfam" id="TIGR00431">
    <property type="entry name" value="TruB"/>
    <property type="match status" value="1"/>
</dbReference>
<dbReference type="RefSeq" id="WP_002579641.1">
    <property type="nucleotide sequence ID" value="NZ_AP019716.1"/>
</dbReference>
<dbReference type="GO" id="GO:0031119">
    <property type="term" value="P:tRNA pseudouridine synthesis"/>
    <property type="evidence" value="ECO:0007669"/>
    <property type="project" value="UniProtKB-UniRule"/>
</dbReference>
<dbReference type="InterPro" id="IPR032819">
    <property type="entry name" value="TruB_C"/>
</dbReference>
<dbReference type="Proteomes" id="UP000515243">
    <property type="component" value="Chromosome 1"/>
</dbReference>
<feature type="domain" description="Pseudouridine synthase II N-terminal" evidence="6">
    <location>
        <begin position="26"/>
        <end position="171"/>
    </location>
</feature>
<evidence type="ECO:0000259" key="6">
    <source>
        <dbReference type="Pfam" id="PF01509"/>
    </source>
</evidence>
<feature type="domain" description="tRNA pseudouridylate synthase B C-terminal" evidence="8">
    <location>
        <begin position="172"/>
        <end position="227"/>
    </location>
</feature>
<dbReference type="GO" id="GO:1990481">
    <property type="term" value="P:mRNA pseudouridine synthesis"/>
    <property type="evidence" value="ECO:0007669"/>
    <property type="project" value="TreeGrafter"/>
</dbReference>
<keyword evidence="4 5" id="KW-0413">Isomerase</keyword>